<evidence type="ECO:0000256" key="1">
    <source>
        <dbReference type="SAM" id="SignalP"/>
    </source>
</evidence>
<dbReference type="EMBL" id="SNZF01000005">
    <property type="protein sequence ID" value="TDR36466.1"/>
    <property type="molecule type" value="Genomic_DNA"/>
</dbReference>
<proteinExistence type="predicted"/>
<sequence length="170" mass="16720">MRMSSWGLFRSAAGGAVLTAALAAACGFANAQPAAGNSQQAASCACQLPAEASGVVESVSGNVFVSQANGSTPARPSMRLRSGDAVLVGPQSASTVVFGDRCKLHLRANTTFEVRSQGELLCLAVNGNGAEAGAVAQAGRSFVGPAILAGGIGAGVIAIAASDKDKAVSK</sequence>
<organism evidence="2 3">
    <name type="scientific">Aquamicrobium defluvii</name>
    <dbReference type="NCBI Taxonomy" id="69279"/>
    <lineage>
        <taxon>Bacteria</taxon>
        <taxon>Pseudomonadati</taxon>
        <taxon>Pseudomonadota</taxon>
        <taxon>Alphaproteobacteria</taxon>
        <taxon>Hyphomicrobiales</taxon>
        <taxon>Phyllobacteriaceae</taxon>
        <taxon>Aquamicrobium</taxon>
    </lineage>
</organism>
<evidence type="ECO:0000313" key="3">
    <source>
        <dbReference type="Proteomes" id="UP000294958"/>
    </source>
</evidence>
<gene>
    <name evidence="2" type="ORF">DES43_105133</name>
</gene>
<dbReference type="AlphaFoldDB" id="A0A4R6YIN4"/>
<name>A0A4R6YIN4_9HYPH</name>
<keyword evidence="3" id="KW-1185">Reference proteome</keyword>
<comment type="caution">
    <text evidence="2">The sequence shown here is derived from an EMBL/GenBank/DDBJ whole genome shotgun (WGS) entry which is preliminary data.</text>
</comment>
<feature type="signal peptide" evidence="1">
    <location>
        <begin position="1"/>
        <end position="31"/>
    </location>
</feature>
<protein>
    <submittedName>
        <fullName evidence="2">Uncharacterized protein</fullName>
    </submittedName>
</protein>
<dbReference type="Proteomes" id="UP000294958">
    <property type="component" value="Unassembled WGS sequence"/>
</dbReference>
<keyword evidence="1" id="KW-0732">Signal</keyword>
<dbReference type="PROSITE" id="PS51257">
    <property type="entry name" value="PROKAR_LIPOPROTEIN"/>
    <property type="match status" value="1"/>
</dbReference>
<evidence type="ECO:0000313" key="2">
    <source>
        <dbReference type="EMBL" id="TDR36466.1"/>
    </source>
</evidence>
<reference evidence="2 3" key="1">
    <citation type="submission" date="2019-03" db="EMBL/GenBank/DDBJ databases">
        <title>Genomic Encyclopedia of Type Strains, Phase IV (KMG-IV): sequencing the most valuable type-strain genomes for metagenomic binning, comparative biology and taxonomic classification.</title>
        <authorList>
            <person name="Goeker M."/>
        </authorList>
    </citation>
    <scope>NUCLEOTIDE SEQUENCE [LARGE SCALE GENOMIC DNA]</scope>
    <source>
        <strain evidence="2 3">DSM 11603</strain>
    </source>
</reference>
<feature type="chain" id="PRO_5020555538" evidence="1">
    <location>
        <begin position="32"/>
        <end position="170"/>
    </location>
</feature>
<accession>A0A4R6YIN4</accession>